<organism evidence="1">
    <name type="scientific">viral metagenome</name>
    <dbReference type="NCBI Taxonomy" id="1070528"/>
    <lineage>
        <taxon>unclassified sequences</taxon>
        <taxon>metagenomes</taxon>
        <taxon>organismal metagenomes</taxon>
    </lineage>
</organism>
<sequence>MVFTSGKVQQMTNNEWFEYWFIRIVGSTDEFEFLSEDSHDDIEENGVFVTCSDYDDKFSSFSSDDQNQNVVCFNLFGFMF</sequence>
<proteinExistence type="predicted"/>
<dbReference type="EMBL" id="MN739931">
    <property type="protein sequence ID" value="QHT78434.1"/>
    <property type="molecule type" value="Genomic_DNA"/>
</dbReference>
<protein>
    <submittedName>
        <fullName evidence="1">Uncharacterized protein</fullName>
    </submittedName>
</protein>
<evidence type="ECO:0000313" key="1">
    <source>
        <dbReference type="EMBL" id="QHT78434.1"/>
    </source>
</evidence>
<name>A0A6C0HDB1_9ZZZZ</name>
<accession>A0A6C0HDB1</accession>
<reference evidence="1" key="1">
    <citation type="journal article" date="2020" name="Nature">
        <title>Giant virus diversity and host interactions through global metagenomics.</title>
        <authorList>
            <person name="Schulz F."/>
            <person name="Roux S."/>
            <person name="Paez-Espino D."/>
            <person name="Jungbluth S."/>
            <person name="Walsh D.A."/>
            <person name="Denef V.J."/>
            <person name="McMahon K.D."/>
            <person name="Konstantinidis K.T."/>
            <person name="Eloe-Fadrosh E.A."/>
            <person name="Kyrpides N.C."/>
            <person name="Woyke T."/>
        </authorList>
    </citation>
    <scope>NUCLEOTIDE SEQUENCE</scope>
    <source>
        <strain evidence="1">GVMAG-M-3300023179-91</strain>
    </source>
</reference>
<dbReference type="AlphaFoldDB" id="A0A6C0HDB1"/>